<accession>A0A6J7FQJ1</accession>
<dbReference type="EMBL" id="CAFBLP010000129">
    <property type="protein sequence ID" value="CAB4893803.1"/>
    <property type="molecule type" value="Genomic_DNA"/>
</dbReference>
<proteinExistence type="predicted"/>
<dbReference type="AlphaFoldDB" id="A0A6J7FQJ1"/>
<sequence length="166" mass="17755">MADGADPLGRLIDIVLYAPVGLLTLAQKELPDLIAAGKTRVDNQITLARFIGKMALRQGSSEFKRRMQATDQARQPQVVPVHVVQQATSTTAPASAIGGAHSADQVGVGLTESDVAIDAYDSLAASQVVLRLGSLDGIELETVRQYETSHRARRTILGKITQLQAR</sequence>
<protein>
    <submittedName>
        <fullName evidence="1">Unannotated protein</fullName>
    </submittedName>
</protein>
<reference evidence="1" key="1">
    <citation type="submission" date="2020-05" db="EMBL/GenBank/DDBJ databases">
        <authorList>
            <person name="Chiriac C."/>
            <person name="Salcher M."/>
            <person name="Ghai R."/>
            <person name="Kavagutti S V."/>
        </authorList>
    </citation>
    <scope>NUCLEOTIDE SEQUENCE</scope>
</reference>
<name>A0A6J7FQJ1_9ZZZZ</name>
<evidence type="ECO:0000313" key="1">
    <source>
        <dbReference type="EMBL" id="CAB4893803.1"/>
    </source>
</evidence>
<organism evidence="1">
    <name type="scientific">freshwater metagenome</name>
    <dbReference type="NCBI Taxonomy" id="449393"/>
    <lineage>
        <taxon>unclassified sequences</taxon>
        <taxon>metagenomes</taxon>
        <taxon>ecological metagenomes</taxon>
    </lineage>
</organism>
<gene>
    <name evidence="1" type="ORF">UFOPK3376_03033</name>
</gene>